<keyword evidence="5 6" id="KW-0472">Membrane</keyword>
<evidence type="ECO:0000256" key="4">
    <source>
        <dbReference type="ARBA" id="ARBA00022989"/>
    </source>
</evidence>
<name>A0A8H6E3R2_PETAA</name>
<dbReference type="GO" id="GO:0016020">
    <property type="term" value="C:membrane"/>
    <property type="evidence" value="ECO:0007669"/>
    <property type="project" value="UniProtKB-SubCell"/>
</dbReference>
<keyword evidence="3 6" id="KW-0812">Transmembrane</keyword>
<comment type="caution">
    <text evidence="7">The sequence shown here is derived from an EMBL/GenBank/DDBJ whole genome shotgun (WGS) entry which is preliminary data.</text>
</comment>
<dbReference type="InterPro" id="IPR036259">
    <property type="entry name" value="MFS_trans_sf"/>
</dbReference>
<protein>
    <submittedName>
        <fullName evidence="7">Uncharacterized protein</fullName>
    </submittedName>
</protein>
<evidence type="ECO:0000256" key="3">
    <source>
        <dbReference type="ARBA" id="ARBA00022692"/>
    </source>
</evidence>
<dbReference type="SUPFAM" id="SSF103473">
    <property type="entry name" value="MFS general substrate transporter"/>
    <property type="match status" value="1"/>
</dbReference>
<evidence type="ECO:0000256" key="5">
    <source>
        <dbReference type="ARBA" id="ARBA00023136"/>
    </source>
</evidence>
<dbReference type="GO" id="GO:0022857">
    <property type="term" value="F:transmembrane transporter activity"/>
    <property type="evidence" value="ECO:0007669"/>
    <property type="project" value="TreeGrafter"/>
</dbReference>
<evidence type="ECO:0000256" key="2">
    <source>
        <dbReference type="ARBA" id="ARBA00022448"/>
    </source>
</evidence>
<proteinExistence type="predicted"/>
<dbReference type="PANTHER" id="PTHR43791:SF62">
    <property type="entry name" value="MAJOR FACILITATOR SUPERFAMILY (MFS) PROFILE DOMAIN-CONTAINING PROTEIN"/>
    <property type="match status" value="1"/>
</dbReference>
<dbReference type="Proteomes" id="UP000541154">
    <property type="component" value="Unassembled WGS sequence"/>
</dbReference>
<keyword evidence="2" id="KW-0813">Transport</keyword>
<keyword evidence="4 6" id="KW-1133">Transmembrane helix</keyword>
<gene>
    <name evidence="7" type="ORF">ETB97_005921</name>
</gene>
<dbReference type="AlphaFoldDB" id="A0A8H6E3R2"/>
<reference evidence="7 8" key="1">
    <citation type="submission" date="2019-04" db="EMBL/GenBank/DDBJ databases">
        <title>Aspergillus burnettii sp. nov., novel species from soil in southeast Queensland.</title>
        <authorList>
            <person name="Gilchrist C.L.M."/>
            <person name="Pitt J.I."/>
            <person name="Lange L."/>
            <person name="Lacey H.J."/>
            <person name="Vuong D."/>
            <person name="Midgley D.J."/>
            <person name="Greenfield P."/>
            <person name="Bradbury M."/>
            <person name="Lacey E."/>
            <person name="Busk P.K."/>
            <person name="Pilgaard B."/>
            <person name="Chooi Y.H."/>
            <person name="Piggott A.M."/>
        </authorList>
    </citation>
    <scope>NUCLEOTIDE SEQUENCE [LARGE SCALE GENOMIC DNA]</scope>
    <source>
        <strain evidence="7 8">FRR 5400</strain>
    </source>
</reference>
<comment type="subcellular location">
    <subcellularLocation>
        <location evidence="1">Membrane</location>
        <topology evidence="1">Multi-pass membrane protein</topology>
    </subcellularLocation>
</comment>
<dbReference type="PANTHER" id="PTHR43791">
    <property type="entry name" value="PERMEASE-RELATED"/>
    <property type="match status" value="1"/>
</dbReference>
<organism evidence="7 8">
    <name type="scientific">Petromyces alliaceus</name>
    <name type="common">Aspergillus alliaceus</name>
    <dbReference type="NCBI Taxonomy" id="209559"/>
    <lineage>
        <taxon>Eukaryota</taxon>
        <taxon>Fungi</taxon>
        <taxon>Dikarya</taxon>
        <taxon>Ascomycota</taxon>
        <taxon>Pezizomycotina</taxon>
        <taxon>Eurotiomycetes</taxon>
        <taxon>Eurotiomycetidae</taxon>
        <taxon>Eurotiales</taxon>
        <taxon>Aspergillaceae</taxon>
        <taxon>Aspergillus</taxon>
        <taxon>Aspergillus subgen. Circumdati</taxon>
    </lineage>
</organism>
<sequence length="182" mass="20050">MTSAWSVPNITHVFQFSSWVIADANTVQHANFLKESPSIALYEHMHGLLGDCLFLHGINKELCRASYEIALRISIFYSGNILATVISGLIATAIFATLDKKHGLTVAGIFMLPDHPLATHWLTPDERQVVHNRIEKDAVRSEESKGLIAGLKLAFSGPRLFLKAFMQNIHLSSALVAASSRL</sequence>
<evidence type="ECO:0000313" key="8">
    <source>
        <dbReference type="Proteomes" id="UP000541154"/>
    </source>
</evidence>
<evidence type="ECO:0000256" key="1">
    <source>
        <dbReference type="ARBA" id="ARBA00004141"/>
    </source>
</evidence>
<dbReference type="EMBL" id="SPNV01000262">
    <property type="protein sequence ID" value="KAF5857343.1"/>
    <property type="molecule type" value="Genomic_DNA"/>
</dbReference>
<feature type="transmembrane region" description="Helical" evidence="6">
    <location>
        <begin position="75"/>
        <end position="98"/>
    </location>
</feature>
<evidence type="ECO:0000313" key="7">
    <source>
        <dbReference type="EMBL" id="KAF5857343.1"/>
    </source>
</evidence>
<accession>A0A8H6E3R2</accession>
<evidence type="ECO:0000256" key="6">
    <source>
        <dbReference type="SAM" id="Phobius"/>
    </source>
</evidence>
<keyword evidence="8" id="KW-1185">Reference proteome</keyword>